<dbReference type="InParanoid" id="W2SGG3"/>
<dbReference type="EMBL" id="KB822711">
    <property type="protein sequence ID" value="ETN47093.1"/>
    <property type="molecule type" value="Genomic_DNA"/>
</dbReference>
<organism evidence="1 2">
    <name type="scientific">Cyphellophora europaea (strain CBS 101466)</name>
    <name type="common">Phialophora europaea</name>
    <dbReference type="NCBI Taxonomy" id="1220924"/>
    <lineage>
        <taxon>Eukaryota</taxon>
        <taxon>Fungi</taxon>
        <taxon>Dikarya</taxon>
        <taxon>Ascomycota</taxon>
        <taxon>Pezizomycotina</taxon>
        <taxon>Eurotiomycetes</taxon>
        <taxon>Chaetothyriomycetidae</taxon>
        <taxon>Chaetothyriales</taxon>
        <taxon>Cyphellophoraceae</taxon>
        <taxon>Cyphellophora</taxon>
    </lineage>
</organism>
<dbReference type="OrthoDB" id="4125835at2759"/>
<name>W2SGG3_CYPE1</name>
<sequence length="69" mass="8035">MCFERLSHLKCGHYESYQMDCKNCKLRAGRACVYYVQVVMRRDKHRSCRKCKALKMATMGIASPSLRSV</sequence>
<keyword evidence="2" id="KW-1185">Reference proteome</keyword>
<dbReference type="AlphaFoldDB" id="W2SGG3"/>
<evidence type="ECO:0000313" key="1">
    <source>
        <dbReference type="EMBL" id="ETN47093.1"/>
    </source>
</evidence>
<protein>
    <submittedName>
        <fullName evidence="1">Uncharacterized protein</fullName>
    </submittedName>
</protein>
<reference evidence="1 2" key="1">
    <citation type="submission" date="2013-03" db="EMBL/GenBank/DDBJ databases">
        <title>The Genome Sequence of Phialophora europaea CBS 101466.</title>
        <authorList>
            <consortium name="The Broad Institute Genomics Platform"/>
            <person name="Cuomo C."/>
            <person name="de Hoog S."/>
            <person name="Gorbushina A."/>
            <person name="Walker B."/>
            <person name="Young S.K."/>
            <person name="Zeng Q."/>
            <person name="Gargeya S."/>
            <person name="Fitzgerald M."/>
            <person name="Haas B."/>
            <person name="Abouelleil A."/>
            <person name="Allen A.W."/>
            <person name="Alvarado L."/>
            <person name="Arachchi H.M."/>
            <person name="Berlin A.M."/>
            <person name="Chapman S.B."/>
            <person name="Gainer-Dewar J."/>
            <person name="Goldberg J."/>
            <person name="Griggs A."/>
            <person name="Gujja S."/>
            <person name="Hansen M."/>
            <person name="Howarth C."/>
            <person name="Imamovic A."/>
            <person name="Ireland A."/>
            <person name="Larimer J."/>
            <person name="McCowan C."/>
            <person name="Murphy C."/>
            <person name="Pearson M."/>
            <person name="Poon T.W."/>
            <person name="Priest M."/>
            <person name="Roberts A."/>
            <person name="Saif S."/>
            <person name="Shea T."/>
            <person name="Sisk P."/>
            <person name="Sykes S."/>
            <person name="Wortman J."/>
            <person name="Nusbaum C."/>
            <person name="Birren B."/>
        </authorList>
    </citation>
    <scope>NUCLEOTIDE SEQUENCE [LARGE SCALE GENOMIC DNA]</scope>
    <source>
        <strain evidence="1 2">CBS 101466</strain>
    </source>
</reference>
<accession>W2SGG3</accession>
<proteinExistence type="predicted"/>
<dbReference type="RefSeq" id="XP_008711805.1">
    <property type="nucleotide sequence ID" value="XM_008713583.1"/>
</dbReference>
<dbReference type="HOGENOM" id="CLU_190104_0_0_1"/>
<evidence type="ECO:0000313" key="2">
    <source>
        <dbReference type="Proteomes" id="UP000030752"/>
    </source>
</evidence>
<gene>
    <name evidence="1" type="ORF">HMPREF1541_01283</name>
</gene>
<dbReference type="GeneID" id="19968622"/>
<dbReference type="VEuPathDB" id="FungiDB:HMPREF1541_01283"/>
<dbReference type="Proteomes" id="UP000030752">
    <property type="component" value="Unassembled WGS sequence"/>
</dbReference>
<dbReference type="eggNOG" id="ENOG502T5MD">
    <property type="taxonomic scope" value="Eukaryota"/>
</dbReference>